<dbReference type="AlphaFoldDB" id="A0A5P2QT57"/>
<dbReference type="InterPro" id="IPR054612">
    <property type="entry name" value="Phage_capsid-like_C"/>
</dbReference>
<dbReference type="InterPro" id="IPR024455">
    <property type="entry name" value="Phage_capsid"/>
</dbReference>
<dbReference type="RefSeq" id="WP_150350763.1">
    <property type="nucleotide sequence ID" value="NZ_CP044081.1"/>
</dbReference>
<dbReference type="Gene3D" id="3.30.2320.10">
    <property type="entry name" value="hypothetical protein PF0899 domain"/>
    <property type="match status" value="1"/>
</dbReference>
<evidence type="ECO:0000259" key="2">
    <source>
        <dbReference type="Pfam" id="PF05065"/>
    </source>
</evidence>
<reference evidence="3 4" key="1">
    <citation type="submission" date="2019-09" db="EMBL/GenBank/DDBJ databases">
        <title>FDA dAtabase for Regulatory Grade micrObial Sequences (FDA-ARGOS): Supporting development and validation of Infectious Disease Dx tests.</title>
        <authorList>
            <person name="Sciortino C."/>
            <person name="Tallon L."/>
            <person name="Sadzewicz L."/>
            <person name="Vavikolanu K."/>
            <person name="Mehta A."/>
            <person name="Aluvathingal J."/>
            <person name="Nadendla S."/>
            <person name="Nandy P."/>
            <person name="Geyer C."/>
            <person name="Yan Y."/>
            <person name="Sichtig H."/>
        </authorList>
    </citation>
    <scope>NUCLEOTIDE SEQUENCE [LARGE SCALE GENOMIC DNA]</scope>
    <source>
        <strain evidence="3 4">FDAARGOS_643</strain>
    </source>
</reference>
<evidence type="ECO:0000313" key="3">
    <source>
        <dbReference type="EMBL" id="QEU08763.1"/>
    </source>
</evidence>
<name>A0A5P2QT57_9RHOB</name>
<evidence type="ECO:0000256" key="1">
    <source>
        <dbReference type="ARBA" id="ARBA00004328"/>
    </source>
</evidence>
<accession>A0A5P2QT57</accession>
<gene>
    <name evidence="3" type="ORF">FOB51_12595</name>
</gene>
<protein>
    <submittedName>
        <fullName evidence="3">Phage major capsid protein</fullName>
    </submittedName>
</protein>
<proteinExistence type="predicted"/>
<comment type="subcellular location">
    <subcellularLocation>
        <location evidence="1">Virion</location>
    </subcellularLocation>
</comment>
<dbReference type="NCBIfam" id="TIGR01554">
    <property type="entry name" value="major_cap_HK97"/>
    <property type="match status" value="1"/>
</dbReference>
<dbReference type="Pfam" id="PF05065">
    <property type="entry name" value="Phage_capsid"/>
    <property type="match status" value="1"/>
</dbReference>
<dbReference type="Gene3D" id="3.30.2400.10">
    <property type="entry name" value="Major capsid protein gp5"/>
    <property type="match status" value="1"/>
</dbReference>
<feature type="domain" description="Phage capsid-like C-terminal" evidence="2">
    <location>
        <begin position="125"/>
        <end position="407"/>
    </location>
</feature>
<evidence type="ECO:0000313" key="4">
    <source>
        <dbReference type="Proteomes" id="UP000324507"/>
    </source>
</evidence>
<dbReference type="SUPFAM" id="SSF56563">
    <property type="entry name" value="Major capsid protein gp5"/>
    <property type="match status" value="1"/>
</dbReference>
<dbReference type="EMBL" id="CP044081">
    <property type="protein sequence ID" value="QEU08763.1"/>
    <property type="molecule type" value="Genomic_DNA"/>
</dbReference>
<organism evidence="3 4">
    <name type="scientific">Paracoccus yeei</name>
    <dbReference type="NCBI Taxonomy" id="147645"/>
    <lineage>
        <taxon>Bacteria</taxon>
        <taxon>Pseudomonadati</taxon>
        <taxon>Pseudomonadota</taxon>
        <taxon>Alphaproteobacteria</taxon>
        <taxon>Rhodobacterales</taxon>
        <taxon>Paracoccaceae</taxon>
        <taxon>Paracoccus</taxon>
    </lineage>
</organism>
<dbReference type="Proteomes" id="UP000324507">
    <property type="component" value="Chromosome"/>
</dbReference>
<sequence>MSMMQKPVLTRGLLAVRADVSDPKAAIAELNKAWEAFKAANEQDVAALKKGQQDVVKAAEVDKINAAVESLQKVVDEQATRLAALQMGGGGEKGPVDAEYTEAFKAYFKRETVSAALTKGNDADGGYLAPVEWNRRILDRLVTLSPMRDIAQVQEIGGAGFRYLVNTTGFGSGWVGETAARPQTSTGQLAPLDFTTGEIYANPAASQQMLDDSLIDLEEWIASQVQTEFALQEGIAFVAGDGVNKPRGFLTYAAGGTAAAVHPAGAIPVTTVASATAITGDNLLDLVYALPQALSQNARFVMNRNVLASARKLKDTTGAYLWQPSMQQGQPSSLLGYPITEMAAMPTPAADALPVAFGDFQRGYLIVDRMGIRVLRDAYTNKPFVHFYTTKRVGGGVIDPNAIRILKMAAA</sequence>